<reference evidence="6" key="1">
    <citation type="journal article" date="2014" name="Nat. Commun.">
        <title>The emerging biofuel crop Camelina sativa retains a highly undifferentiated hexaploid genome structure.</title>
        <authorList>
            <person name="Kagale S."/>
            <person name="Koh C."/>
            <person name="Nixon J."/>
            <person name="Bollina V."/>
            <person name="Clarke W.E."/>
            <person name="Tuteja R."/>
            <person name="Spillane C."/>
            <person name="Robinson S.J."/>
            <person name="Links M.G."/>
            <person name="Clarke C."/>
            <person name="Higgins E.E."/>
            <person name="Huebert T."/>
            <person name="Sharpe A.G."/>
            <person name="Parkin I.A."/>
        </authorList>
    </citation>
    <scope>NUCLEOTIDE SEQUENCE [LARGE SCALE GENOMIC DNA]</scope>
    <source>
        <strain evidence="6">cv. DH55</strain>
    </source>
</reference>
<evidence type="ECO:0000313" key="6">
    <source>
        <dbReference type="Proteomes" id="UP000694864"/>
    </source>
</evidence>
<dbReference type="GeneID" id="104739490"/>
<keyword evidence="5" id="KW-1133">Transmembrane helix</keyword>
<evidence type="ECO:0000256" key="5">
    <source>
        <dbReference type="SAM" id="Phobius"/>
    </source>
</evidence>
<dbReference type="InterPro" id="IPR029044">
    <property type="entry name" value="Nucleotide-diphossugar_trans"/>
</dbReference>
<comment type="similarity">
    <text evidence="4">Belongs to the glycosyltransferase 8 family.</text>
</comment>
<evidence type="ECO:0000313" key="7">
    <source>
        <dbReference type="RefSeq" id="XP_010458168.1"/>
    </source>
</evidence>
<keyword evidence="1" id="KW-0328">Glycosyltransferase</keyword>
<dbReference type="RefSeq" id="XP_010458168.1">
    <property type="nucleotide sequence ID" value="XM_010459866.2"/>
</dbReference>
<dbReference type="Proteomes" id="UP000694864">
    <property type="component" value="Chromosome 14"/>
</dbReference>
<organism evidence="6 7">
    <name type="scientific">Camelina sativa</name>
    <name type="common">False flax</name>
    <name type="synonym">Myagrum sativum</name>
    <dbReference type="NCBI Taxonomy" id="90675"/>
    <lineage>
        <taxon>Eukaryota</taxon>
        <taxon>Viridiplantae</taxon>
        <taxon>Streptophyta</taxon>
        <taxon>Embryophyta</taxon>
        <taxon>Tracheophyta</taxon>
        <taxon>Spermatophyta</taxon>
        <taxon>Magnoliopsida</taxon>
        <taxon>eudicotyledons</taxon>
        <taxon>Gunneridae</taxon>
        <taxon>Pentapetalae</taxon>
        <taxon>rosids</taxon>
        <taxon>malvids</taxon>
        <taxon>Brassicales</taxon>
        <taxon>Brassicaceae</taxon>
        <taxon>Camelineae</taxon>
        <taxon>Camelina</taxon>
    </lineage>
</organism>
<evidence type="ECO:0000256" key="2">
    <source>
        <dbReference type="ARBA" id="ARBA00022679"/>
    </source>
</evidence>
<dbReference type="Pfam" id="PF01501">
    <property type="entry name" value="Glyco_transf_8"/>
    <property type="match status" value="2"/>
</dbReference>
<evidence type="ECO:0000256" key="4">
    <source>
        <dbReference type="RuleBase" id="RU362027"/>
    </source>
</evidence>
<keyword evidence="5" id="KW-0812">Transmembrane</keyword>
<protein>
    <recommendedName>
        <fullName evidence="4">Hexosyltransferase</fullName>
        <ecNumber evidence="4">2.4.1.-</ecNumber>
    </recommendedName>
</protein>
<name>A0ABM0VLV1_CAMSA</name>
<dbReference type="InterPro" id="IPR002495">
    <property type="entry name" value="Glyco_trans_8"/>
</dbReference>
<keyword evidence="2" id="KW-0808">Transferase</keyword>
<keyword evidence="5" id="KW-0472">Membrane</keyword>
<dbReference type="Gene3D" id="3.90.550.10">
    <property type="entry name" value="Spore Coat Polysaccharide Biosynthesis Protein SpsA, Chain A"/>
    <property type="match status" value="1"/>
</dbReference>
<dbReference type="SUPFAM" id="SSF53448">
    <property type="entry name" value="Nucleotide-diphospho-sugar transferases"/>
    <property type="match status" value="1"/>
</dbReference>
<keyword evidence="3" id="KW-0464">Manganese</keyword>
<sequence length="571" mass="66674">MGAKNQSSSRRFFIFYLIVISLSFLGLLLNFKPLFLLNPMISSPSLVEIRYSLPEPINRKVRNPRWLRLIRNYLPDQKKIRVGLLNIAENERESYEARGTSILENIHVSLDPLLKNLTWKSLFPVWIDEDHTWHTPICPKVPLPKTEGPDADVDVVVVKVPCDGFSEKRGLRDVFRLQVNLAAANLAVESGSRDVDRTVYVVFVGSCGPMHEIFRCDERVRRVGEYWVYRPDLKRLKQKLLMPLGSCQISPPLPQPGQEAWIQGKNKSLTSKTTLSSFPAQRVAYVTLLHSSEVYVCGAIALAQSIRQSGSTKDMILLHDDSITKSSLIGLRLAGWKLRRVERIRSPFSKKRSYNEWNYSKLRVWQVTDYDKLVFIDADFIIVKNIDYLFFYPQLSAAGNNKFLFNSGVMVLEPSACLFEDLMLKAFKIESYNGGDQGFLNEYFVWWHRLSKRLNTMKYFGDESRHNDKARHLPENLEGIHYLGLKPWLCYRDYDCNWDLKTRRVFASESVHERWWKVYDKMPKKLKGYCGLNLKMEKNIERWRKMAKLNGFPERHWKIRVRDPRKKNLLI</sequence>
<dbReference type="EC" id="2.4.1.-" evidence="4"/>
<dbReference type="InterPro" id="IPR050587">
    <property type="entry name" value="GNT1/Glycosyltrans_8"/>
</dbReference>
<keyword evidence="6" id="KW-1185">Reference proteome</keyword>
<feature type="transmembrane region" description="Helical" evidence="5">
    <location>
        <begin position="12"/>
        <end position="31"/>
    </location>
</feature>
<accession>A0ABM0VLV1</accession>
<evidence type="ECO:0000256" key="3">
    <source>
        <dbReference type="ARBA" id="ARBA00023211"/>
    </source>
</evidence>
<reference evidence="7" key="2">
    <citation type="submission" date="2025-08" db="UniProtKB">
        <authorList>
            <consortium name="RefSeq"/>
        </authorList>
    </citation>
    <scope>IDENTIFICATION</scope>
    <source>
        <tissue evidence="7">Leaf</tissue>
    </source>
</reference>
<evidence type="ECO:0000256" key="1">
    <source>
        <dbReference type="ARBA" id="ARBA00022676"/>
    </source>
</evidence>
<dbReference type="PANTHER" id="PTHR11183">
    <property type="entry name" value="GLYCOGENIN SUBFAMILY MEMBER"/>
    <property type="match status" value="1"/>
</dbReference>
<proteinExistence type="inferred from homology"/>
<gene>
    <name evidence="7" type="primary">LOC104739490</name>
</gene>
<dbReference type="CDD" id="cd02537">
    <property type="entry name" value="GT8_Glycogenin"/>
    <property type="match status" value="1"/>
</dbReference>